<evidence type="ECO:0000313" key="2">
    <source>
        <dbReference type="EMBL" id="KQH76373.1"/>
    </source>
</evidence>
<organism evidence="2 3">
    <name type="scientific">Mycobacterium gordonae</name>
    <dbReference type="NCBI Taxonomy" id="1778"/>
    <lineage>
        <taxon>Bacteria</taxon>
        <taxon>Bacillati</taxon>
        <taxon>Actinomycetota</taxon>
        <taxon>Actinomycetes</taxon>
        <taxon>Mycobacteriales</taxon>
        <taxon>Mycobacteriaceae</taxon>
        <taxon>Mycobacterium</taxon>
    </lineage>
</organism>
<reference evidence="2 3" key="1">
    <citation type="submission" date="2015-10" db="EMBL/GenBank/DDBJ databases">
        <title>Mycobacterium gordonae draft genome assembly.</title>
        <authorList>
            <person name="Ustinova V."/>
            <person name="Smirnova T."/>
            <person name="Blagodatskikh K."/>
            <person name="Varlamov D."/>
            <person name="Larionova E."/>
            <person name="Chernousova L."/>
        </authorList>
    </citation>
    <scope>NUCLEOTIDE SEQUENCE [LARGE SCALE GENOMIC DNA]</scope>
    <source>
        <strain evidence="2 3">CTRI 14-8773</strain>
    </source>
</reference>
<dbReference type="EMBL" id="LKTM01000351">
    <property type="protein sequence ID" value="KQH76373.1"/>
    <property type="molecule type" value="Genomic_DNA"/>
</dbReference>
<feature type="region of interest" description="Disordered" evidence="1">
    <location>
        <begin position="48"/>
        <end position="87"/>
    </location>
</feature>
<dbReference type="Proteomes" id="UP000051677">
    <property type="component" value="Unassembled WGS sequence"/>
</dbReference>
<evidence type="ECO:0000256" key="1">
    <source>
        <dbReference type="SAM" id="MobiDB-lite"/>
    </source>
</evidence>
<comment type="caution">
    <text evidence="2">The sequence shown here is derived from an EMBL/GenBank/DDBJ whole genome shotgun (WGS) entry which is preliminary data.</text>
</comment>
<evidence type="ECO:0000313" key="3">
    <source>
        <dbReference type="Proteomes" id="UP000051677"/>
    </source>
</evidence>
<accession>A0A0Q2Q922</accession>
<proteinExistence type="predicted"/>
<dbReference type="AlphaFoldDB" id="A0A0Q2Q922"/>
<gene>
    <name evidence="2" type="ORF">AO501_09845</name>
</gene>
<name>A0A0Q2Q922_MYCGO</name>
<protein>
    <submittedName>
        <fullName evidence="2">Uncharacterized protein</fullName>
    </submittedName>
</protein>
<sequence length="87" mass="9807">MFDEIYADAAMDRECPNCQAPPHRWCKRPDGETRPIPCVARMRIADASAGRTRRCPPCPPDVEHQAAPAHPTRSFSEPIHQPDDTQE</sequence>